<dbReference type="InterPro" id="IPR003838">
    <property type="entry name" value="ABC3_permease_C"/>
</dbReference>
<comment type="subcellular location">
    <subcellularLocation>
        <location evidence="1">Cell membrane</location>
        <topology evidence="1">Multi-pass membrane protein</topology>
    </subcellularLocation>
</comment>
<name>A0A1G1XML3_9BACT</name>
<comment type="similarity">
    <text evidence="2 10">Belongs to the ABC-4 integral membrane protein family. FtsX subfamily.</text>
</comment>
<evidence type="ECO:0000256" key="7">
    <source>
        <dbReference type="ARBA" id="ARBA00022989"/>
    </source>
</evidence>
<evidence type="ECO:0000256" key="5">
    <source>
        <dbReference type="ARBA" id="ARBA00022618"/>
    </source>
</evidence>
<dbReference type="Pfam" id="PF18075">
    <property type="entry name" value="FtsX_ECD"/>
    <property type="match status" value="1"/>
</dbReference>
<sequence>MTLTILILALFTVNLLIIFNSITKNAIASIESKININLYFKPDISEEQVANVQQYIQNMSQVEEVHYLSKDQALQNFKEKHKDDQKILDSLQEIDKNPLGASLIVIAKKTSDYPIILENLKNTQFNNMIESKDFDDHQLVIERITGITQKVSKGVIIIAAIFALISLLIIFNAIRIAIYTHRDEIMAMKLIGATDWFVETPFLLQGIIFAFISVIATIIIVYPLLGFIQPYLKILMENNFNIIYYFNSQFILIFGLEFLGAMILNLFSSFIAVKRYVRV</sequence>
<keyword evidence="7 11" id="KW-1133">Transmembrane helix</keyword>
<gene>
    <name evidence="14" type="ORF">A2Y82_02035</name>
</gene>
<evidence type="ECO:0000256" key="3">
    <source>
        <dbReference type="ARBA" id="ARBA00021907"/>
    </source>
</evidence>
<comment type="caution">
    <text evidence="14">The sequence shown here is derived from an EMBL/GenBank/DDBJ whole genome shotgun (WGS) entry which is preliminary data.</text>
</comment>
<evidence type="ECO:0000256" key="10">
    <source>
        <dbReference type="PIRNR" id="PIRNR003097"/>
    </source>
</evidence>
<evidence type="ECO:0000256" key="11">
    <source>
        <dbReference type="SAM" id="Phobius"/>
    </source>
</evidence>
<reference evidence="14 15" key="1">
    <citation type="journal article" date="2016" name="Nat. Commun.">
        <title>Thousands of microbial genomes shed light on interconnected biogeochemical processes in an aquifer system.</title>
        <authorList>
            <person name="Anantharaman K."/>
            <person name="Brown C.T."/>
            <person name="Hug L.A."/>
            <person name="Sharon I."/>
            <person name="Castelle C.J."/>
            <person name="Probst A.J."/>
            <person name="Thomas B.C."/>
            <person name="Singh A."/>
            <person name="Wilkins M.J."/>
            <person name="Karaoz U."/>
            <person name="Brodie E.L."/>
            <person name="Williams K.H."/>
            <person name="Hubbard S.S."/>
            <person name="Banfield J.F."/>
        </authorList>
    </citation>
    <scope>NUCLEOTIDE SEQUENCE [LARGE SCALE GENOMIC DNA]</scope>
</reference>
<evidence type="ECO:0000256" key="6">
    <source>
        <dbReference type="ARBA" id="ARBA00022692"/>
    </source>
</evidence>
<dbReference type="Proteomes" id="UP000176498">
    <property type="component" value="Unassembled WGS sequence"/>
</dbReference>
<organism evidence="14 15">
    <name type="scientific">Candidatus Buchananbacteria bacterium RBG_13_36_9</name>
    <dbReference type="NCBI Taxonomy" id="1797530"/>
    <lineage>
        <taxon>Bacteria</taxon>
        <taxon>Candidatus Buchananiibacteriota</taxon>
    </lineage>
</organism>
<feature type="domain" description="ABC3 transporter permease C-terminal" evidence="12">
    <location>
        <begin position="156"/>
        <end position="278"/>
    </location>
</feature>
<dbReference type="PIRSF" id="PIRSF003097">
    <property type="entry name" value="FtsX"/>
    <property type="match status" value="1"/>
</dbReference>
<dbReference type="InterPro" id="IPR004513">
    <property type="entry name" value="FtsX"/>
</dbReference>
<dbReference type="InterPro" id="IPR040690">
    <property type="entry name" value="FtsX_ECD"/>
</dbReference>
<dbReference type="Gene3D" id="3.30.70.3040">
    <property type="match status" value="1"/>
</dbReference>
<keyword evidence="6 11" id="KW-0812">Transmembrane</keyword>
<keyword evidence="5 10" id="KW-0132">Cell division</keyword>
<feature type="transmembrane region" description="Helical" evidence="11">
    <location>
        <begin position="155"/>
        <end position="181"/>
    </location>
</feature>
<feature type="transmembrane region" description="Helical" evidence="11">
    <location>
        <begin position="202"/>
        <end position="222"/>
    </location>
</feature>
<evidence type="ECO:0000256" key="9">
    <source>
        <dbReference type="ARBA" id="ARBA00023306"/>
    </source>
</evidence>
<keyword evidence="9 10" id="KW-0131">Cell cycle</keyword>
<accession>A0A1G1XML3</accession>
<dbReference type="GO" id="GO:0051301">
    <property type="term" value="P:cell division"/>
    <property type="evidence" value="ECO:0007669"/>
    <property type="project" value="UniProtKB-KW"/>
</dbReference>
<evidence type="ECO:0000256" key="8">
    <source>
        <dbReference type="ARBA" id="ARBA00023136"/>
    </source>
</evidence>
<protein>
    <recommendedName>
        <fullName evidence="3 10">Cell division protein FtsX</fullName>
    </recommendedName>
</protein>
<evidence type="ECO:0000259" key="12">
    <source>
        <dbReference type="Pfam" id="PF02687"/>
    </source>
</evidence>
<keyword evidence="8 10" id="KW-0472">Membrane</keyword>
<keyword evidence="4 10" id="KW-1003">Cell membrane</keyword>
<dbReference type="PANTHER" id="PTHR47755:SF1">
    <property type="entry name" value="CELL DIVISION PROTEIN FTSX"/>
    <property type="match status" value="1"/>
</dbReference>
<evidence type="ECO:0000259" key="13">
    <source>
        <dbReference type="Pfam" id="PF18075"/>
    </source>
</evidence>
<evidence type="ECO:0000313" key="15">
    <source>
        <dbReference type="Proteomes" id="UP000176498"/>
    </source>
</evidence>
<proteinExistence type="inferred from homology"/>
<dbReference type="GO" id="GO:0005886">
    <property type="term" value="C:plasma membrane"/>
    <property type="evidence" value="ECO:0007669"/>
    <property type="project" value="UniProtKB-SubCell"/>
</dbReference>
<dbReference type="PANTHER" id="PTHR47755">
    <property type="entry name" value="CELL DIVISION PROTEIN FTSX"/>
    <property type="match status" value="1"/>
</dbReference>
<evidence type="ECO:0000256" key="4">
    <source>
        <dbReference type="ARBA" id="ARBA00022475"/>
    </source>
</evidence>
<dbReference type="EMBL" id="MHHZ01000021">
    <property type="protein sequence ID" value="OGY41201.1"/>
    <property type="molecule type" value="Genomic_DNA"/>
</dbReference>
<dbReference type="AlphaFoldDB" id="A0A1G1XML3"/>
<feature type="transmembrane region" description="Helical" evidence="11">
    <location>
        <begin position="242"/>
        <end position="273"/>
    </location>
</feature>
<feature type="domain" description="FtsX extracellular" evidence="13">
    <location>
        <begin position="35"/>
        <end position="123"/>
    </location>
</feature>
<evidence type="ECO:0000256" key="1">
    <source>
        <dbReference type="ARBA" id="ARBA00004651"/>
    </source>
</evidence>
<evidence type="ECO:0000256" key="2">
    <source>
        <dbReference type="ARBA" id="ARBA00007379"/>
    </source>
</evidence>
<evidence type="ECO:0000313" key="14">
    <source>
        <dbReference type="EMBL" id="OGY41201.1"/>
    </source>
</evidence>
<dbReference type="Pfam" id="PF02687">
    <property type="entry name" value="FtsX"/>
    <property type="match status" value="1"/>
</dbReference>